<dbReference type="UniPathway" id="UPA00232"/>
<keyword evidence="2" id="KW-0175">Coiled coil</keyword>
<dbReference type="GO" id="GO:0006744">
    <property type="term" value="P:ubiquinone biosynthetic process"/>
    <property type="evidence" value="ECO:0007669"/>
    <property type="project" value="UniProtKB-UniRule"/>
</dbReference>
<dbReference type="Pfam" id="PF02036">
    <property type="entry name" value="SCP2"/>
    <property type="match status" value="1"/>
</dbReference>
<dbReference type="Proteomes" id="UP000323708">
    <property type="component" value="Unassembled WGS sequence"/>
</dbReference>
<gene>
    <name evidence="1" type="primary">ubiJ</name>
    <name evidence="4" type="ORF">F0M18_15510</name>
</gene>
<feature type="domain" description="SCP2" evidence="3">
    <location>
        <begin position="21"/>
        <end position="118"/>
    </location>
</feature>
<evidence type="ECO:0000259" key="3">
    <source>
        <dbReference type="Pfam" id="PF02036"/>
    </source>
</evidence>
<dbReference type="RefSeq" id="WP_149612361.1">
    <property type="nucleotide sequence ID" value="NZ_VTUX01000007.1"/>
</dbReference>
<evidence type="ECO:0000256" key="1">
    <source>
        <dbReference type="HAMAP-Rule" id="MF_02215"/>
    </source>
</evidence>
<organism evidence="4 5">
    <name type="scientific">Pseudohalioglobus sediminis</name>
    <dbReference type="NCBI Taxonomy" id="2606449"/>
    <lineage>
        <taxon>Bacteria</taxon>
        <taxon>Pseudomonadati</taxon>
        <taxon>Pseudomonadota</taxon>
        <taxon>Gammaproteobacteria</taxon>
        <taxon>Cellvibrionales</taxon>
        <taxon>Halieaceae</taxon>
        <taxon>Pseudohalioglobus</taxon>
    </lineage>
</organism>
<keyword evidence="1" id="KW-0831">Ubiquinone biosynthesis</keyword>
<evidence type="ECO:0000313" key="4">
    <source>
        <dbReference type="EMBL" id="KAA1189752.1"/>
    </source>
</evidence>
<dbReference type="InterPro" id="IPR038989">
    <property type="entry name" value="UbiJ"/>
</dbReference>
<proteinExistence type="inferred from homology"/>
<dbReference type="GO" id="GO:0005737">
    <property type="term" value="C:cytoplasm"/>
    <property type="evidence" value="ECO:0007669"/>
    <property type="project" value="UniProtKB-SubCell"/>
</dbReference>
<comment type="subcellular location">
    <subcellularLocation>
        <location evidence="1">Cytoplasm</location>
    </subcellularLocation>
</comment>
<dbReference type="SUPFAM" id="SSF55718">
    <property type="entry name" value="SCP-like"/>
    <property type="match status" value="1"/>
</dbReference>
<comment type="pathway">
    <text evidence="1">Cofactor biosynthesis; ubiquinone biosynthesis.</text>
</comment>
<sequence length="215" mass="23237">MAAAIDPALHTAGLAAAEAAINRALDLAPASAAALASLQDKVFALHCTAPQVDVYLQPTDGHIRLMGRYDGPVTTSIRGQASDFAQLATTNDPAAALINGELALHGDSAPLIELQGILAHLDVDWEAPLVDALGDVAGHQLAQVLRGVFNWGRQASTGLARQVEEFIHEEARLCPPKLELEDFYRDVQELQMQVDRLASRAQRLRKRLRERAART</sequence>
<keyword evidence="5" id="KW-1185">Reference proteome</keyword>
<dbReference type="EMBL" id="VTUX01000007">
    <property type="protein sequence ID" value="KAA1189752.1"/>
    <property type="molecule type" value="Genomic_DNA"/>
</dbReference>
<dbReference type="InterPro" id="IPR003033">
    <property type="entry name" value="SCP2_sterol-bd_dom"/>
</dbReference>
<evidence type="ECO:0000313" key="5">
    <source>
        <dbReference type="Proteomes" id="UP000323708"/>
    </source>
</evidence>
<dbReference type="InterPro" id="IPR036527">
    <property type="entry name" value="SCP2_sterol-bd_dom_sf"/>
</dbReference>
<comment type="caution">
    <text evidence="4">The sequence shown here is derived from an EMBL/GenBank/DDBJ whole genome shotgun (WGS) entry which is preliminary data.</text>
</comment>
<dbReference type="PANTHER" id="PTHR38693:SF1">
    <property type="entry name" value="UBIQUINONE BIOSYNTHESIS ACCESSORY FACTOR UBIJ"/>
    <property type="match status" value="1"/>
</dbReference>
<name>A0A5B0WRR8_9GAMM</name>
<dbReference type="PANTHER" id="PTHR38693">
    <property type="entry name" value="UBIQUINONE BIOSYNTHESIS PROTEIN UBIJ"/>
    <property type="match status" value="1"/>
</dbReference>
<protein>
    <recommendedName>
        <fullName evidence="1">Ubiquinone biosynthesis accessory factor UbiJ</fullName>
    </recommendedName>
</protein>
<evidence type="ECO:0000256" key="2">
    <source>
        <dbReference type="SAM" id="Coils"/>
    </source>
</evidence>
<dbReference type="AlphaFoldDB" id="A0A5B0WRR8"/>
<accession>A0A5B0WRR8</accession>
<reference evidence="4 5" key="1">
    <citation type="submission" date="2019-09" db="EMBL/GenBank/DDBJ databases">
        <authorList>
            <person name="Chen X.-Y."/>
        </authorList>
    </citation>
    <scope>NUCLEOTIDE SEQUENCE [LARGE SCALE GENOMIC DNA]</scope>
    <source>
        <strain evidence="4 5">NY5</strain>
    </source>
</reference>
<feature type="coiled-coil region" evidence="2">
    <location>
        <begin position="180"/>
        <end position="214"/>
    </location>
</feature>
<dbReference type="HAMAP" id="MF_02215">
    <property type="entry name" value="UbiJ"/>
    <property type="match status" value="1"/>
</dbReference>
<keyword evidence="1" id="KW-0963">Cytoplasm</keyword>
<comment type="function">
    <text evidence="1">Required for ubiquinone (coenzyme Q) biosynthesis. Binds hydrophobic ubiquinone biosynthetic intermediates via its SCP2 domain and is essential for the stability of the Ubi complex. May constitute a docking platform where Ubi enzymes assemble and access their SCP2-bound polyprenyl substrates.</text>
</comment>
<comment type="similarity">
    <text evidence="1">Belongs to the UbiJ family.</text>
</comment>